<dbReference type="EMBL" id="MPIN01000002">
    <property type="protein sequence ID" value="OJH40724.1"/>
    <property type="molecule type" value="Genomic_DNA"/>
</dbReference>
<dbReference type="AlphaFoldDB" id="A0A1L9BEN8"/>
<sequence>MKTLWRVLADDDLLTEVLEGRPLLVNSLLRALRPMKRPEAALFPWPQRHGVWARTHAQEDWILRHSGHLGLACLLH</sequence>
<evidence type="ECO:0000313" key="1">
    <source>
        <dbReference type="EMBL" id="OJH40724.1"/>
    </source>
</evidence>
<name>A0A1L9BEN8_9BACT</name>
<organism evidence="1 2">
    <name type="scientific">Cystobacter ferrugineus</name>
    <dbReference type="NCBI Taxonomy" id="83449"/>
    <lineage>
        <taxon>Bacteria</taxon>
        <taxon>Pseudomonadati</taxon>
        <taxon>Myxococcota</taxon>
        <taxon>Myxococcia</taxon>
        <taxon>Myxococcales</taxon>
        <taxon>Cystobacterineae</taxon>
        <taxon>Archangiaceae</taxon>
        <taxon>Cystobacter</taxon>
    </lineage>
</organism>
<proteinExistence type="predicted"/>
<gene>
    <name evidence="1" type="ORF">BON30_07210</name>
</gene>
<dbReference type="STRING" id="83449.BON30_07210"/>
<reference evidence="1 2" key="2">
    <citation type="submission" date="2016-12" db="EMBL/GenBank/DDBJ databases">
        <title>Draft Genome Sequence of Cystobacter ferrugineus Strain Cbfe23.</title>
        <authorList>
            <person name="Akbar S."/>
            <person name="Dowd S.E."/>
            <person name="Stevens D.C."/>
        </authorList>
    </citation>
    <scope>NUCLEOTIDE SEQUENCE [LARGE SCALE GENOMIC DNA]</scope>
    <source>
        <strain evidence="1 2">Cbfe23</strain>
    </source>
</reference>
<comment type="caution">
    <text evidence="1">The sequence shown here is derived from an EMBL/GenBank/DDBJ whole genome shotgun (WGS) entry which is preliminary data.</text>
</comment>
<keyword evidence="2" id="KW-1185">Reference proteome</keyword>
<accession>A0A1L9BEN8</accession>
<evidence type="ECO:0000313" key="2">
    <source>
        <dbReference type="Proteomes" id="UP000182229"/>
    </source>
</evidence>
<protein>
    <submittedName>
        <fullName evidence="1">Uncharacterized protein</fullName>
    </submittedName>
</protein>
<dbReference type="Proteomes" id="UP000182229">
    <property type="component" value="Unassembled WGS sequence"/>
</dbReference>
<reference evidence="2" key="1">
    <citation type="submission" date="2016-11" db="EMBL/GenBank/DDBJ databases">
        <authorList>
            <person name="Shukria A."/>
            <person name="Stevens D.C."/>
        </authorList>
    </citation>
    <scope>NUCLEOTIDE SEQUENCE [LARGE SCALE GENOMIC DNA]</scope>
    <source>
        <strain evidence="2">Cbfe23</strain>
    </source>
</reference>